<accession>A0A1H5AML6</accession>
<protein>
    <submittedName>
        <fullName evidence="2">Uncharacterized protein</fullName>
    </submittedName>
</protein>
<evidence type="ECO:0000313" key="3">
    <source>
        <dbReference type="Proteomes" id="UP000182375"/>
    </source>
</evidence>
<keyword evidence="1" id="KW-0472">Membrane</keyword>
<keyword evidence="1" id="KW-1133">Transmembrane helix</keyword>
<dbReference type="AlphaFoldDB" id="A0A1H5AML6"/>
<reference evidence="2 3" key="1">
    <citation type="submission" date="2016-10" db="EMBL/GenBank/DDBJ databases">
        <authorList>
            <person name="de Groot N.N."/>
        </authorList>
    </citation>
    <scope>NUCLEOTIDE SEQUENCE [LARGE SCALE GENOMIC DNA]</scope>
    <source>
        <strain evidence="2 3">DSM 40306</strain>
    </source>
</reference>
<dbReference type="STRING" id="67331.SAMN04490357_4787"/>
<gene>
    <name evidence="2" type="ORF">SAMN04490357_4787</name>
</gene>
<feature type="transmembrane region" description="Helical" evidence="1">
    <location>
        <begin position="35"/>
        <end position="57"/>
    </location>
</feature>
<dbReference type="RefSeq" id="WP_070026255.1">
    <property type="nucleotide sequence ID" value="NZ_FNTD01000004.1"/>
</dbReference>
<evidence type="ECO:0000256" key="1">
    <source>
        <dbReference type="SAM" id="Phobius"/>
    </source>
</evidence>
<sequence>MLRHEFRPGKLVAGLFLVAAGVVFAGDANGLWRAPWFAIVPLVVGGLCLGGATTVVVRAIRGRGGAEAD</sequence>
<name>A0A1H5AML6_9ACTN</name>
<evidence type="ECO:0000313" key="2">
    <source>
        <dbReference type="EMBL" id="SED43081.1"/>
    </source>
</evidence>
<dbReference type="Proteomes" id="UP000182375">
    <property type="component" value="Unassembled WGS sequence"/>
</dbReference>
<dbReference type="EMBL" id="FNTD01000004">
    <property type="protein sequence ID" value="SED43081.1"/>
    <property type="molecule type" value="Genomic_DNA"/>
</dbReference>
<proteinExistence type="predicted"/>
<organism evidence="2 3">
    <name type="scientific">Streptomyces misionensis</name>
    <dbReference type="NCBI Taxonomy" id="67331"/>
    <lineage>
        <taxon>Bacteria</taxon>
        <taxon>Bacillati</taxon>
        <taxon>Actinomycetota</taxon>
        <taxon>Actinomycetes</taxon>
        <taxon>Kitasatosporales</taxon>
        <taxon>Streptomycetaceae</taxon>
        <taxon>Streptomyces</taxon>
    </lineage>
</organism>
<keyword evidence="1" id="KW-0812">Transmembrane</keyword>
<dbReference type="GeneID" id="95513883"/>